<dbReference type="KEGG" id="mic:Mic7113_0635"/>
<dbReference type="eggNOG" id="ENOG5032ZTS">
    <property type="taxonomic scope" value="Bacteria"/>
</dbReference>
<dbReference type="AlphaFoldDB" id="K9W9U7"/>
<dbReference type="HOGENOM" id="CLU_137178_0_0_3"/>
<dbReference type="Proteomes" id="UP000010471">
    <property type="component" value="Chromosome"/>
</dbReference>
<name>K9W9U7_9CYAN</name>
<keyword evidence="2" id="KW-1185">Reference proteome</keyword>
<dbReference type="OrthoDB" id="561517at2"/>
<dbReference type="PATRIC" id="fig|1173027.3.peg.700"/>
<sequence length="132" mass="15063">MKQGSLGSAYQFQTRQIVCLEHENTRLYTEVIQVVTSRQVCWVRPLMLAISPIESDSLPTFSPQQLNLYDLRQGADLLWPTSLFRLALDTEVIPLLVQLDDPSKVQQANPSEAHQQLSGFVRKVWQAYKSAF</sequence>
<gene>
    <name evidence="1" type="ORF">Mic7113_0635</name>
</gene>
<dbReference type="RefSeq" id="WP_015180712.1">
    <property type="nucleotide sequence ID" value="NC_019738.1"/>
</dbReference>
<reference evidence="1 2" key="1">
    <citation type="submission" date="2012-06" db="EMBL/GenBank/DDBJ databases">
        <title>Finished chromosome of genome of Microcoleus sp. PCC 7113.</title>
        <authorList>
            <consortium name="US DOE Joint Genome Institute"/>
            <person name="Gugger M."/>
            <person name="Coursin T."/>
            <person name="Rippka R."/>
            <person name="Tandeau De Marsac N."/>
            <person name="Huntemann M."/>
            <person name="Wei C.-L."/>
            <person name="Han J."/>
            <person name="Detter J.C."/>
            <person name="Han C."/>
            <person name="Tapia R."/>
            <person name="Chen A."/>
            <person name="Kyrpides N."/>
            <person name="Mavromatis K."/>
            <person name="Markowitz V."/>
            <person name="Szeto E."/>
            <person name="Ivanova N."/>
            <person name="Pagani I."/>
            <person name="Pati A."/>
            <person name="Goodwin L."/>
            <person name="Nordberg H.P."/>
            <person name="Cantor M.N."/>
            <person name="Hua S.X."/>
            <person name="Woyke T."/>
            <person name="Kerfeld C.A."/>
        </authorList>
    </citation>
    <scope>NUCLEOTIDE SEQUENCE [LARGE SCALE GENOMIC DNA]</scope>
    <source>
        <strain evidence="1 2">PCC 7113</strain>
    </source>
</reference>
<evidence type="ECO:0000313" key="2">
    <source>
        <dbReference type="Proteomes" id="UP000010471"/>
    </source>
</evidence>
<evidence type="ECO:0000313" key="1">
    <source>
        <dbReference type="EMBL" id="AFZ16549.1"/>
    </source>
</evidence>
<proteinExistence type="predicted"/>
<organism evidence="1 2">
    <name type="scientific">Allocoleopsis franciscana PCC 7113</name>
    <dbReference type="NCBI Taxonomy" id="1173027"/>
    <lineage>
        <taxon>Bacteria</taxon>
        <taxon>Bacillati</taxon>
        <taxon>Cyanobacteriota</taxon>
        <taxon>Cyanophyceae</taxon>
        <taxon>Coleofasciculales</taxon>
        <taxon>Coleofasciculaceae</taxon>
        <taxon>Allocoleopsis</taxon>
        <taxon>Allocoleopsis franciscana</taxon>
    </lineage>
</organism>
<dbReference type="EMBL" id="CP003630">
    <property type="protein sequence ID" value="AFZ16549.1"/>
    <property type="molecule type" value="Genomic_DNA"/>
</dbReference>
<accession>K9W9U7</accession>
<dbReference type="STRING" id="1173027.Mic7113_0635"/>
<protein>
    <submittedName>
        <fullName evidence="1">Uncharacterized protein</fullName>
    </submittedName>
</protein>